<dbReference type="Pfam" id="PF01327">
    <property type="entry name" value="Pep_deformylase"/>
    <property type="match status" value="1"/>
</dbReference>
<dbReference type="GO" id="GO:0006412">
    <property type="term" value="P:translation"/>
    <property type="evidence" value="ECO:0007669"/>
    <property type="project" value="UniProtKB-UniRule"/>
</dbReference>
<proteinExistence type="inferred from homology"/>
<dbReference type="AlphaFoldDB" id="A0AAX4HU28"/>
<dbReference type="SUPFAM" id="SSF56420">
    <property type="entry name" value="Peptide deformylase"/>
    <property type="match status" value="1"/>
</dbReference>
<dbReference type="FunFam" id="3.90.45.10:FF:000003">
    <property type="entry name" value="Peptide deformylase"/>
    <property type="match status" value="1"/>
</dbReference>
<gene>
    <name evidence="5 6" type="primary">def</name>
    <name evidence="6" type="ORF">SOO65_08985</name>
</gene>
<evidence type="ECO:0000313" key="7">
    <source>
        <dbReference type="Proteomes" id="UP001324634"/>
    </source>
</evidence>
<keyword evidence="2 5" id="KW-0479">Metal-binding</keyword>
<reference evidence="6 7" key="1">
    <citation type="submission" date="2023-11" db="EMBL/GenBank/DDBJ databases">
        <title>Peredibacter starrii A3.12.</title>
        <authorList>
            <person name="Mitchell R.J."/>
        </authorList>
    </citation>
    <scope>NUCLEOTIDE SEQUENCE [LARGE SCALE GENOMIC DNA]</scope>
    <source>
        <strain evidence="6 7">A3.12</strain>
    </source>
</reference>
<protein>
    <recommendedName>
        <fullName evidence="5">Peptide deformylase</fullName>
        <shortName evidence="5">PDF</shortName>
        <ecNumber evidence="5">3.5.1.88</ecNumber>
    </recommendedName>
    <alternativeName>
        <fullName evidence="5">Polypeptide deformylase</fullName>
    </alternativeName>
</protein>
<keyword evidence="3 5" id="KW-0378">Hydrolase</keyword>
<dbReference type="Gene3D" id="3.90.45.10">
    <property type="entry name" value="Peptide deformylase"/>
    <property type="match status" value="1"/>
</dbReference>
<dbReference type="GO" id="GO:0046872">
    <property type="term" value="F:metal ion binding"/>
    <property type="evidence" value="ECO:0007669"/>
    <property type="project" value="UniProtKB-KW"/>
</dbReference>
<organism evidence="6 7">
    <name type="scientific">Peredibacter starrii</name>
    <dbReference type="NCBI Taxonomy" id="28202"/>
    <lineage>
        <taxon>Bacteria</taxon>
        <taxon>Pseudomonadati</taxon>
        <taxon>Bdellovibrionota</taxon>
        <taxon>Bacteriovoracia</taxon>
        <taxon>Bacteriovoracales</taxon>
        <taxon>Bacteriovoracaceae</taxon>
        <taxon>Peredibacter</taxon>
    </lineage>
</organism>
<keyword evidence="4 5" id="KW-0648">Protein biosynthesis</keyword>
<dbReference type="RefSeq" id="WP_321399533.1">
    <property type="nucleotide sequence ID" value="NZ_CP139487.1"/>
</dbReference>
<dbReference type="PIRSF" id="PIRSF004749">
    <property type="entry name" value="Pep_def"/>
    <property type="match status" value="1"/>
</dbReference>
<dbReference type="NCBIfam" id="NF001159">
    <property type="entry name" value="PRK00150.1-3"/>
    <property type="match status" value="1"/>
</dbReference>
<comment type="function">
    <text evidence="5">Removes the formyl group from the N-terminal Met of newly synthesized proteins. Requires at least a dipeptide for an efficient rate of reaction. N-terminal L-methionine is a prerequisite for activity but the enzyme has broad specificity at other positions.</text>
</comment>
<dbReference type="KEGG" id="psti:SOO65_08985"/>
<name>A0AAX4HU28_9BACT</name>
<comment type="cofactor">
    <cofactor evidence="5">
        <name>Fe(2+)</name>
        <dbReference type="ChEBI" id="CHEBI:29033"/>
    </cofactor>
    <text evidence="5">Binds 1 Fe(2+) ion.</text>
</comment>
<dbReference type="InterPro" id="IPR023635">
    <property type="entry name" value="Peptide_deformylase"/>
</dbReference>
<evidence type="ECO:0000313" key="6">
    <source>
        <dbReference type="EMBL" id="WPU66883.1"/>
    </source>
</evidence>
<feature type="active site" evidence="5">
    <location>
        <position position="157"/>
    </location>
</feature>
<sequence length="188" mass="20897">MKAKLLILKLVLLLSLSVEAKVLEIIKIGDPILRAQAQELSMAEIESPEIQTLADDMAQTMKIAGGIGLAAPQINRSIRMFVMGMKPKIPLTVVINPKIEYLEQYGQTQSQEGCLSIPGKTMVVKRYKRIHISYLDRKGQYISKELSGMAAIIAQHEYDHLNGVMIVDLVETMKSTINFGQYAKAPLL</sequence>
<dbReference type="Proteomes" id="UP001324634">
    <property type="component" value="Chromosome"/>
</dbReference>
<comment type="similarity">
    <text evidence="1 5">Belongs to the polypeptide deformylase family.</text>
</comment>
<evidence type="ECO:0000256" key="3">
    <source>
        <dbReference type="ARBA" id="ARBA00022801"/>
    </source>
</evidence>
<feature type="binding site" evidence="5">
    <location>
        <position position="114"/>
    </location>
    <ligand>
        <name>Fe cation</name>
        <dbReference type="ChEBI" id="CHEBI:24875"/>
    </ligand>
</feature>
<dbReference type="PANTHER" id="PTHR10458">
    <property type="entry name" value="PEPTIDE DEFORMYLASE"/>
    <property type="match status" value="1"/>
</dbReference>
<dbReference type="GO" id="GO:0042586">
    <property type="term" value="F:peptide deformylase activity"/>
    <property type="evidence" value="ECO:0007669"/>
    <property type="project" value="UniProtKB-UniRule"/>
</dbReference>
<dbReference type="EMBL" id="CP139487">
    <property type="protein sequence ID" value="WPU66883.1"/>
    <property type="molecule type" value="Genomic_DNA"/>
</dbReference>
<comment type="catalytic activity">
    <reaction evidence="5">
        <text>N-terminal N-formyl-L-methionyl-[peptide] + H2O = N-terminal L-methionyl-[peptide] + formate</text>
        <dbReference type="Rhea" id="RHEA:24420"/>
        <dbReference type="Rhea" id="RHEA-COMP:10639"/>
        <dbReference type="Rhea" id="RHEA-COMP:10640"/>
        <dbReference type="ChEBI" id="CHEBI:15377"/>
        <dbReference type="ChEBI" id="CHEBI:15740"/>
        <dbReference type="ChEBI" id="CHEBI:49298"/>
        <dbReference type="ChEBI" id="CHEBI:64731"/>
        <dbReference type="EC" id="3.5.1.88"/>
    </reaction>
</comment>
<dbReference type="InterPro" id="IPR036821">
    <property type="entry name" value="Peptide_deformylase_sf"/>
</dbReference>
<keyword evidence="5" id="KW-0408">Iron</keyword>
<keyword evidence="7" id="KW-1185">Reference proteome</keyword>
<dbReference type="EC" id="3.5.1.88" evidence="5"/>
<evidence type="ECO:0000256" key="4">
    <source>
        <dbReference type="ARBA" id="ARBA00022917"/>
    </source>
</evidence>
<evidence type="ECO:0000256" key="2">
    <source>
        <dbReference type="ARBA" id="ARBA00022723"/>
    </source>
</evidence>
<dbReference type="PRINTS" id="PR01576">
    <property type="entry name" value="PDEFORMYLASE"/>
</dbReference>
<evidence type="ECO:0000256" key="5">
    <source>
        <dbReference type="HAMAP-Rule" id="MF_00163"/>
    </source>
</evidence>
<feature type="binding site" evidence="5">
    <location>
        <position position="156"/>
    </location>
    <ligand>
        <name>Fe cation</name>
        <dbReference type="ChEBI" id="CHEBI:24875"/>
    </ligand>
</feature>
<dbReference type="PANTHER" id="PTHR10458:SF22">
    <property type="entry name" value="PEPTIDE DEFORMYLASE"/>
    <property type="match status" value="1"/>
</dbReference>
<dbReference type="CDD" id="cd00487">
    <property type="entry name" value="Pep_deformylase"/>
    <property type="match status" value="1"/>
</dbReference>
<dbReference type="NCBIfam" id="TIGR00079">
    <property type="entry name" value="pept_deformyl"/>
    <property type="match status" value="1"/>
</dbReference>
<dbReference type="HAMAP" id="MF_00163">
    <property type="entry name" value="Pep_deformylase"/>
    <property type="match status" value="1"/>
</dbReference>
<evidence type="ECO:0000256" key="1">
    <source>
        <dbReference type="ARBA" id="ARBA00010759"/>
    </source>
</evidence>
<feature type="binding site" evidence="5">
    <location>
        <position position="160"/>
    </location>
    <ligand>
        <name>Fe cation</name>
        <dbReference type="ChEBI" id="CHEBI:24875"/>
    </ligand>
</feature>
<accession>A0AAX4HU28</accession>